<name>A0AAP3E3P1_9EURY</name>
<comment type="similarity">
    <text evidence="5">Belongs to the 4-toluene sulfonate uptake permease (TSUP) (TC 2.A.102) family.</text>
</comment>
<comment type="caution">
    <text evidence="6">The sequence shown here is derived from an EMBL/GenBank/DDBJ whole genome shotgun (WGS) entry which is preliminary data.</text>
</comment>
<reference evidence="6" key="1">
    <citation type="submission" date="2022-09" db="EMBL/GenBank/DDBJ databases">
        <title>Enrichment on poylsaccharides allowed isolation of novel metabolic and taxonomic groups of Haloarchaea.</title>
        <authorList>
            <person name="Sorokin D.Y."/>
            <person name="Elcheninov A.G."/>
            <person name="Khizhniak T.V."/>
            <person name="Kolganova T.V."/>
            <person name="Kublanov I.V."/>
        </authorList>
    </citation>
    <scope>NUCLEOTIDE SEQUENCE</scope>
    <source>
        <strain evidence="6">AArc-xg1-1</strain>
    </source>
</reference>
<dbReference type="EMBL" id="JAOPKA010000014">
    <property type="protein sequence ID" value="MCU4743287.1"/>
    <property type="molecule type" value="Genomic_DNA"/>
</dbReference>
<feature type="transmembrane region" description="Helical" evidence="5">
    <location>
        <begin position="155"/>
        <end position="184"/>
    </location>
</feature>
<dbReference type="Proteomes" id="UP001321018">
    <property type="component" value="Unassembled WGS sequence"/>
</dbReference>
<dbReference type="GO" id="GO:0005886">
    <property type="term" value="C:plasma membrane"/>
    <property type="evidence" value="ECO:0007669"/>
    <property type="project" value="UniProtKB-SubCell"/>
</dbReference>
<keyword evidence="5" id="KW-1003">Cell membrane</keyword>
<protein>
    <recommendedName>
        <fullName evidence="5">Probable membrane transporter protein</fullName>
    </recommendedName>
</protein>
<evidence type="ECO:0000256" key="4">
    <source>
        <dbReference type="ARBA" id="ARBA00023136"/>
    </source>
</evidence>
<feature type="transmembrane region" description="Helical" evidence="5">
    <location>
        <begin position="16"/>
        <end position="49"/>
    </location>
</feature>
<evidence type="ECO:0000256" key="5">
    <source>
        <dbReference type="RuleBase" id="RU363041"/>
    </source>
</evidence>
<accession>A0AAP3E3P1</accession>
<evidence type="ECO:0000313" key="6">
    <source>
        <dbReference type="EMBL" id="MCU4743287.1"/>
    </source>
</evidence>
<evidence type="ECO:0000313" key="7">
    <source>
        <dbReference type="Proteomes" id="UP001321018"/>
    </source>
</evidence>
<dbReference type="AlphaFoldDB" id="A0AAP3E3P1"/>
<dbReference type="InterPro" id="IPR051598">
    <property type="entry name" value="TSUP/Inactive_protease-like"/>
</dbReference>
<proteinExistence type="inferred from homology"/>
<dbReference type="RefSeq" id="WP_338005105.1">
    <property type="nucleotide sequence ID" value="NZ_JAOPKA010000014.1"/>
</dbReference>
<dbReference type="PANTHER" id="PTHR43701">
    <property type="entry name" value="MEMBRANE TRANSPORTER PROTEIN MJ0441-RELATED"/>
    <property type="match status" value="1"/>
</dbReference>
<sequence length="266" mass="26927">MSSWAPLVIGFQPDPVLLVVLAVIAFLSGIGITTIGPGGIFLTAALYALTPISSSEVAGTAHATFIATGIVGSIAYVRSGELRTGESRALVVILSASSIAGALAGSALNAFVSRALFGLLLGGVATAVGGLIWYREWHGLEPRYLIDPGARRDRALLAVLGFSLGVCSGLVGIGGPVLAVPALILLGVPMLVAVAVAQVQSIFIAVFATTGYFLQGSVIPSLAVFVGSPLLLGVVVGWRLAHLIDPDRLKVALGVALVGVGLSLAL</sequence>
<keyword evidence="3 5" id="KW-1133">Transmembrane helix</keyword>
<dbReference type="Pfam" id="PF01925">
    <property type="entry name" value="TauE"/>
    <property type="match status" value="1"/>
</dbReference>
<feature type="transmembrane region" description="Helical" evidence="5">
    <location>
        <begin position="190"/>
        <end position="214"/>
    </location>
</feature>
<feature type="transmembrane region" description="Helical" evidence="5">
    <location>
        <begin position="115"/>
        <end position="134"/>
    </location>
</feature>
<comment type="subcellular location">
    <subcellularLocation>
        <location evidence="5">Cell membrane</location>
        <topology evidence="5">Multi-pass membrane protein</topology>
    </subcellularLocation>
    <subcellularLocation>
        <location evidence="1">Membrane</location>
        <topology evidence="1">Multi-pass membrane protein</topology>
    </subcellularLocation>
</comment>
<evidence type="ECO:0000256" key="3">
    <source>
        <dbReference type="ARBA" id="ARBA00022989"/>
    </source>
</evidence>
<evidence type="ECO:0000256" key="1">
    <source>
        <dbReference type="ARBA" id="ARBA00004141"/>
    </source>
</evidence>
<feature type="transmembrane region" description="Helical" evidence="5">
    <location>
        <begin position="89"/>
        <end position="109"/>
    </location>
</feature>
<keyword evidence="2 5" id="KW-0812">Transmembrane</keyword>
<feature type="transmembrane region" description="Helical" evidence="5">
    <location>
        <begin position="61"/>
        <end position="77"/>
    </location>
</feature>
<evidence type="ECO:0000256" key="2">
    <source>
        <dbReference type="ARBA" id="ARBA00022692"/>
    </source>
</evidence>
<dbReference type="InterPro" id="IPR002781">
    <property type="entry name" value="TM_pro_TauE-like"/>
</dbReference>
<organism evidence="6 7">
    <name type="scientific">Natronoglomus mannanivorans</name>
    <dbReference type="NCBI Taxonomy" id="2979990"/>
    <lineage>
        <taxon>Archaea</taxon>
        <taxon>Methanobacteriati</taxon>
        <taxon>Methanobacteriota</taxon>
        <taxon>Stenosarchaea group</taxon>
        <taxon>Halobacteria</taxon>
        <taxon>Halobacteriales</taxon>
        <taxon>Natrialbaceae</taxon>
        <taxon>Natronoglomus</taxon>
    </lineage>
</organism>
<dbReference type="PANTHER" id="PTHR43701:SF2">
    <property type="entry name" value="MEMBRANE TRANSPORTER PROTEIN YJNA-RELATED"/>
    <property type="match status" value="1"/>
</dbReference>
<keyword evidence="4 5" id="KW-0472">Membrane</keyword>
<feature type="transmembrane region" description="Helical" evidence="5">
    <location>
        <begin position="221"/>
        <end position="241"/>
    </location>
</feature>
<gene>
    <name evidence="6" type="ORF">OB960_18015</name>
</gene>